<keyword evidence="7" id="KW-0132">Cell division</keyword>
<comment type="similarity">
    <text evidence="3">Belongs to the CND2 (condensin subunit 2) family.</text>
</comment>
<dbReference type="EMBL" id="CAJHUC010002857">
    <property type="protein sequence ID" value="CAD7704460.1"/>
    <property type="molecule type" value="Genomic_DNA"/>
</dbReference>
<evidence type="ECO:0000256" key="9">
    <source>
        <dbReference type="ARBA" id="ARBA00023067"/>
    </source>
</evidence>
<keyword evidence="5" id="KW-0158">Chromosome</keyword>
<dbReference type="Pfam" id="PF05786">
    <property type="entry name" value="Cnd2"/>
    <property type="match status" value="1"/>
</dbReference>
<dbReference type="GO" id="GO:0051301">
    <property type="term" value="P:cell division"/>
    <property type="evidence" value="ECO:0007669"/>
    <property type="project" value="UniProtKB-KW"/>
</dbReference>
<dbReference type="PANTHER" id="PTHR13108:SF9">
    <property type="entry name" value="CONDENSIN COMPLEX SUBUNIT 2"/>
    <property type="match status" value="1"/>
</dbReference>
<proteinExistence type="inferred from homology"/>
<comment type="caution">
    <text evidence="12">The sequence shown here is derived from an EMBL/GenBank/DDBJ whole genome shotgun (WGS) entry which is preliminary data.</text>
</comment>
<feature type="compositionally biased region" description="Basic residues" evidence="11">
    <location>
        <begin position="208"/>
        <end position="217"/>
    </location>
</feature>
<dbReference type="OrthoDB" id="362021at2759"/>
<evidence type="ECO:0000256" key="1">
    <source>
        <dbReference type="ARBA" id="ARBA00004286"/>
    </source>
</evidence>
<keyword evidence="8" id="KW-0498">Mitosis</keyword>
<feature type="region of interest" description="Disordered" evidence="11">
    <location>
        <begin position="279"/>
        <end position="300"/>
    </location>
</feature>
<evidence type="ECO:0000256" key="6">
    <source>
        <dbReference type="ARBA" id="ARBA00022490"/>
    </source>
</evidence>
<evidence type="ECO:0000256" key="3">
    <source>
        <dbReference type="ARBA" id="ARBA00009471"/>
    </source>
</evidence>
<evidence type="ECO:0000313" key="12">
    <source>
        <dbReference type="EMBL" id="CAD7704460.1"/>
    </source>
</evidence>
<keyword evidence="6" id="KW-0963">Cytoplasm</keyword>
<evidence type="ECO:0000313" key="13">
    <source>
        <dbReference type="Proteomes" id="UP000708148"/>
    </source>
</evidence>
<evidence type="ECO:0000256" key="8">
    <source>
        <dbReference type="ARBA" id="ARBA00022776"/>
    </source>
</evidence>
<dbReference type="Proteomes" id="UP000708148">
    <property type="component" value="Unassembled WGS sequence"/>
</dbReference>
<dbReference type="AlphaFoldDB" id="A0A8S1JBI6"/>
<keyword evidence="10" id="KW-0131">Cell cycle</keyword>
<dbReference type="GO" id="GO:0007076">
    <property type="term" value="P:mitotic chromosome condensation"/>
    <property type="evidence" value="ECO:0007669"/>
    <property type="project" value="InterPro"/>
</dbReference>
<sequence length="449" mass="48936">MGPTNGVEDSMHLPVASRIPVYPVPTNCHWGTHEEEGWSTQRPQTCAGVKPTCSRFCELLEVPAIDHGYIFQVVEEAGDTTVCNGSDHRMPLLQTPLTSVSLHGWGKESHSVNLGTSVLEGGSDHDGDFEVMVHGDGVDAGEVDRGDVAGFHLPWHGTPLSPQPVEEILDKNGLMWVLEARFGRLPPTRKIASHWKFPQQQCGEASKQKKRQPRRRKDKPDYTCLPEIDCSSLAPAKRFNRIDLLTRRPAHKLIQEDPYYEEPFASGLFLRPNDRSGGLPCGLPGEAGGNLLQGSPQGAGLDDFNDDGEGVGISGPDYDWDDGGDGVDEHDDLIAAPGRTVAFAPIRVAARMKHVDIGALKAHLWQELCQQSDNPGTSSQTGSAFSEIVRSVPEAGQAGRLEDISPHMCFICLLHLANEHGLQLSGSEMLDEVLVDNIPENSRSGRMKC</sequence>
<organism evidence="12 13">
    <name type="scientific">Ostreobium quekettii</name>
    <dbReference type="NCBI Taxonomy" id="121088"/>
    <lineage>
        <taxon>Eukaryota</taxon>
        <taxon>Viridiplantae</taxon>
        <taxon>Chlorophyta</taxon>
        <taxon>core chlorophytes</taxon>
        <taxon>Ulvophyceae</taxon>
        <taxon>TCBD clade</taxon>
        <taxon>Bryopsidales</taxon>
        <taxon>Ostreobineae</taxon>
        <taxon>Ostreobiaceae</taxon>
        <taxon>Ostreobium</taxon>
    </lineage>
</organism>
<evidence type="ECO:0000256" key="4">
    <source>
        <dbReference type="ARBA" id="ARBA00016065"/>
    </source>
</evidence>
<dbReference type="InterPro" id="IPR022816">
    <property type="entry name" value="Condensin_barren_su2"/>
</dbReference>
<dbReference type="GO" id="GO:0003682">
    <property type="term" value="F:chromatin binding"/>
    <property type="evidence" value="ECO:0007669"/>
    <property type="project" value="TreeGrafter"/>
</dbReference>
<dbReference type="GO" id="GO:0000796">
    <property type="term" value="C:condensin complex"/>
    <property type="evidence" value="ECO:0007669"/>
    <property type="project" value="InterPro"/>
</dbReference>
<protein>
    <recommendedName>
        <fullName evidence="4">Condensin complex subunit 2</fullName>
    </recommendedName>
</protein>
<comment type="subcellular location">
    <subcellularLocation>
        <location evidence="1">Chromosome</location>
    </subcellularLocation>
    <subcellularLocation>
        <location evidence="2">Cytoplasm</location>
    </subcellularLocation>
</comment>
<evidence type="ECO:0000256" key="5">
    <source>
        <dbReference type="ARBA" id="ARBA00022454"/>
    </source>
</evidence>
<accession>A0A8S1JBI6</accession>
<dbReference type="GO" id="GO:0005737">
    <property type="term" value="C:cytoplasm"/>
    <property type="evidence" value="ECO:0007669"/>
    <property type="project" value="UniProtKB-SubCell"/>
</dbReference>
<reference evidence="12" key="1">
    <citation type="submission" date="2020-12" db="EMBL/GenBank/DDBJ databases">
        <authorList>
            <person name="Iha C."/>
        </authorList>
    </citation>
    <scope>NUCLEOTIDE SEQUENCE</scope>
</reference>
<evidence type="ECO:0000256" key="2">
    <source>
        <dbReference type="ARBA" id="ARBA00004496"/>
    </source>
</evidence>
<feature type="region of interest" description="Disordered" evidence="11">
    <location>
        <begin position="198"/>
        <end position="222"/>
    </location>
</feature>
<dbReference type="PANTHER" id="PTHR13108">
    <property type="entry name" value="CONDENSIN COMPLEX SUBUNIT 2"/>
    <property type="match status" value="1"/>
</dbReference>
<evidence type="ECO:0000256" key="7">
    <source>
        <dbReference type="ARBA" id="ARBA00022618"/>
    </source>
</evidence>
<gene>
    <name evidence="12" type="ORF">OSTQU699_LOCUS9815</name>
</gene>
<keyword evidence="13" id="KW-1185">Reference proteome</keyword>
<evidence type="ECO:0000256" key="11">
    <source>
        <dbReference type="SAM" id="MobiDB-lite"/>
    </source>
</evidence>
<keyword evidence="9" id="KW-0226">DNA condensation</keyword>
<name>A0A8S1JBI6_9CHLO</name>
<evidence type="ECO:0000256" key="10">
    <source>
        <dbReference type="ARBA" id="ARBA00023306"/>
    </source>
</evidence>